<evidence type="ECO:0000313" key="5">
    <source>
        <dbReference type="Proteomes" id="UP000019494"/>
    </source>
</evidence>
<dbReference type="EMBL" id="AWQS01000005">
    <property type="protein sequence ID" value="EWT07755.1"/>
    <property type="molecule type" value="Genomic_DNA"/>
</dbReference>
<dbReference type="AlphaFoldDB" id="W9GNQ3"/>
<feature type="transmembrane region" description="Helical" evidence="2">
    <location>
        <begin position="12"/>
        <end position="34"/>
    </location>
</feature>
<proteinExistence type="predicted"/>
<name>W9GNQ3_9MICO</name>
<evidence type="ECO:0000256" key="2">
    <source>
        <dbReference type="SAM" id="Phobius"/>
    </source>
</evidence>
<feature type="domain" description="SHOCT" evidence="3">
    <location>
        <begin position="49"/>
        <end position="74"/>
    </location>
</feature>
<evidence type="ECO:0000256" key="1">
    <source>
        <dbReference type="SAM" id="MobiDB-lite"/>
    </source>
</evidence>
<gene>
    <name evidence="4" type="ORF">N864_23635</name>
</gene>
<accession>W9GNQ3</accession>
<dbReference type="InterPro" id="IPR018649">
    <property type="entry name" value="SHOCT"/>
</dbReference>
<comment type="caution">
    <text evidence="4">The sequence shown here is derived from an EMBL/GenBank/DDBJ whole genome shotgun (WGS) entry which is preliminary data.</text>
</comment>
<dbReference type="InterPro" id="IPR033788">
    <property type="entry name" value="VbhA-like"/>
</dbReference>
<dbReference type="RefSeq" id="WP_081793262.1">
    <property type="nucleotide sequence ID" value="NZ_AWQS01000005.1"/>
</dbReference>
<protein>
    <submittedName>
        <fullName evidence="4">Membrane protein</fullName>
    </submittedName>
</protein>
<evidence type="ECO:0000259" key="3">
    <source>
        <dbReference type="Pfam" id="PF09851"/>
    </source>
</evidence>
<evidence type="ECO:0000313" key="4">
    <source>
        <dbReference type="EMBL" id="EWT07755.1"/>
    </source>
</evidence>
<dbReference type="Proteomes" id="UP000019494">
    <property type="component" value="Unassembled WGS sequence"/>
</dbReference>
<sequence>MMWTSGMGPGMWLLMAAGILGFWVLIAMLVRAIFSNPARGGEPTVDRSPLHVLADRLARGEITPEEYEQRRRALTDLTASADPPAPGVGLQSSVSVPDPTKDHHRSS</sequence>
<reference evidence="5" key="1">
    <citation type="submission" date="2013-08" db="EMBL/GenBank/DDBJ databases">
        <title>Intrasporangium oryzae NRRL B-24470.</title>
        <authorList>
            <person name="Liu H."/>
            <person name="Wang G."/>
        </authorList>
    </citation>
    <scope>NUCLEOTIDE SEQUENCE [LARGE SCALE GENOMIC DNA]</scope>
    <source>
        <strain evidence="5">Q5-1</strain>
    </source>
</reference>
<feature type="region of interest" description="Disordered" evidence="1">
    <location>
        <begin position="64"/>
        <end position="107"/>
    </location>
</feature>
<dbReference type="OrthoDB" id="4869818at2"/>
<organism evidence="4 5">
    <name type="scientific">Intrasporangium chromatireducens Q5-1</name>
    <dbReference type="NCBI Taxonomy" id="584657"/>
    <lineage>
        <taxon>Bacteria</taxon>
        <taxon>Bacillati</taxon>
        <taxon>Actinomycetota</taxon>
        <taxon>Actinomycetes</taxon>
        <taxon>Micrococcales</taxon>
        <taxon>Intrasporangiaceae</taxon>
        <taxon>Intrasporangium</taxon>
    </lineage>
</organism>
<dbReference type="Pfam" id="PF09851">
    <property type="entry name" value="SHOCT"/>
    <property type="match status" value="1"/>
</dbReference>
<keyword evidence="2" id="KW-0812">Transmembrane</keyword>
<keyword evidence="5" id="KW-1185">Reference proteome</keyword>
<keyword evidence="2" id="KW-0472">Membrane</keyword>
<keyword evidence="2" id="KW-1133">Transmembrane helix</keyword>
<dbReference type="CDD" id="cd11586">
    <property type="entry name" value="VbhA_like"/>
    <property type="match status" value="1"/>
</dbReference>